<feature type="transmembrane region" description="Helical" evidence="1">
    <location>
        <begin position="246"/>
        <end position="266"/>
    </location>
</feature>
<dbReference type="AlphaFoldDB" id="A0AAV4UZ47"/>
<name>A0AAV4UZ47_9ARAC</name>
<feature type="transmembrane region" description="Helical" evidence="1">
    <location>
        <begin position="136"/>
        <end position="164"/>
    </location>
</feature>
<dbReference type="InterPro" id="IPR002656">
    <property type="entry name" value="Acyl_transf_3_dom"/>
</dbReference>
<feature type="transmembrane region" description="Helical" evidence="1">
    <location>
        <begin position="435"/>
        <end position="453"/>
    </location>
</feature>
<evidence type="ECO:0000256" key="1">
    <source>
        <dbReference type="SAM" id="Phobius"/>
    </source>
</evidence>
<dbReference type="EMBL" id="BPLQ01012149">
    <property type="protein sequence ID" value="GIY62990.1"/>
    <property type="molecule type" value="Genomic_DNA"/>
</dbReference>
<dbReference type="PANTHER" id="PTHR11161">
    <property type="entry name" value="O-ACYLTRANSFERASE"/>
    <property type="match status" value="1"/>
</dbReference>
<evidence type="ECO:0000259" key="2">
    <source>
        <dbReference type="Pfam" id="PF01757"/>
    </source>
</evidence>
<keyword evidence="1" id="KW-1133">Transmembrane helix</keyword>
<feature type="transmembrane region" description="Helical" evidence="1">
    <location>
        <begin position="97"/>
        <end position="116"/>
    </location>
</feature>
<feature type="domain" description="Acyltransferase 3" evidence="2">
    <location>
        <begin position="101"/>
        <end position="453"/>
    </location>
</feature>
<proteinExistence type="predicted"/>
<dbReference type="GO" id="GO:0016747">
    <property type="term" value="F:acyltransferase activity, transferring groups other than amino-acyl groups"/>
    <property type="evidence" value="ECO:0007669"/>
    <property type="project" value="InterPro"/>
</dbReference>
<feature type="non-terminal residue" evidence="3">
    <location>
        <position position="1"/>
    </location>
</feature>
<dbReference type="Proteomes" id="UP001054837">
    <property type="component" value="Unassembled WGS sequence"/>
</dbReference>
<organism evidence="3 4">
    <name type="scientific">Caerostris darwini</name>
    <dbReference type="NCBI Taxonomy" id="1538125"/>
    <lineage>
        <taxon>Eukaryota</taxon>
        <taxon>Metazoa</taxon>
        <taxon>Ecdysozoa</taxon>
        <taxon>Arthropoda</taxon>
        <taxon>Chelicerata</taxon>
        <taxon>Arachnida</taxon>
        <taxon>Araneae</taxon>
        <taxon>Araneomorphae</taxon>
        <taxon>Entelegynae</taxon>
        <taxon>Araneoidea</taxon>
        <taxon>Araneidae</taxon>
        <taxon>Caerostris</taxon>
    </lineage>
</organism>
<protein>
    <submittedName>
        <fullName evidence="3">Nose resistant to fluoxetine protein 6</fullName>
    </submittedName>
</protein>
<evidence type="ECO:0000313" key="4">
    <source>
        <dbReference type="Proteomes" id="UP001054837"/>
    </source>
</evidence>
<dbReference type="Pfam" id="PF01757">
    <property type="entry name" value="Acyl_transf_3"/>
    <property type="match status" value="1"/>
</dbReference>
<evidence type="ECO:0000313" key="3">
    <source>
        <dbReference type="EMBL" id="GIY62990.1"/>
    </source>
</evidence>
<keyword evidence="1" id="KW-0812">Transmembrane</keyword>
<feature type="transmembrane region" description="Helical" evidence="1">
    <location>
        <begin position="185"/>
        <end position="206"/>
    </location>
</feature>
<accession>A0AAV4UZ47</accession>
<keyword evidence="1" id="KW-0472">Membrane</keyword>
<feature type="transmembrane region" description="Helical" evidence="1">
    <location>
        <begin position="273"/>
        <end position="294"/>
    </location>
</feature>
<dbReference type="InterPro" id="IPR052728">
    <property type="entry name" value="O2_lipid_transport_reg"/>
</dbReference>
<dbReference type="PANTHER" id="PTHR11161:SF0">
    <property type="entry name" value="O-ACYLTRANSFERASE LIKE PROTEIN"/>
    <property type="match status" value="1"/>
</dbReference>
<feature type="transmembrane region" description="Helical" evidence="1">
    <location>
        <begin position="24"/>
        <end position="47"/>
    </location>
</feature>
<feature type="transmembrane region" description="Helical" evidence="1">
    <location>
        <begin position="393"/>
        <end position="415"/>
    </location>
</feature>
<comment type="caution">
    <text evidence="3">The sequence shown here is derived from an EMBL/GenBank/DDBJ whole genome shotgun (WGS) entry which is preliminary data.</text>
</comment>
<gene>
    <name evidence="3" type="primary">nrf-6_71</name>
    <name evidence="3" type="ORF">CDAR_34201</name>
</gene>
<feature type="transmembrane region" description="Helical" evidence="1">
    <location>
        <begin position="314"/>
        <end position="339"/>
    </location>
</feature>
<reference evidence="3 4" key="1">
    <citation type="submission" date="2021-06" db="EMBL/GenBank/DDBJ databases">
        <title>Caerostris darwini draft genome.</title>
        <authorList>
            <person name="Kono N."/>
            <person name="Arakawa K."/>
        </authorList>
    </citation>
    <scope>NUCLEOTIDE SEQUENCE [LARGE SCALE GENOMIC DNA]</scope>
</reference>
<sequence length="512" mass="57658">PFPGKATLDRCEVKTDTEIDETQLIVICIFLALIILVVVSTFIHWLLHSERNEKSDKKDKKCLSMSLSFSICNNTSRLMRNIEDDTEGMLAGQSVRGLYVCLVAWIILGHTYLFPYEEYYFQASSLENLKNYWGQHYFSEIVSFPLGIDGLFVCQGFLLTYCLWQPALKSNDIEINVISLIIKNYVRLCIPLLLFFGVVFLLPLVVSGPFWADLLEGSVERCKENAGAYFGMYSNFLDKEDQCFPHLWFVSCLAQLTLVGIFLSLILSRNIKIGIFITLILCVLSSGAVGILTINHEFPPSYVAYFTEKSTSLFWKINMALPLSHFGAYASGMLVGIWIARKEYHRTRMCLGAIGWIACLGIAFGLKLILYNARDGSLSPYWSAVYASIHRTAYGLSITWALVACAFGVGGFVKAVLSNAREHSTYSHGELIMRAISYFVVTYFLSYILYLLLEMPLGSMRIALCPKRTSRIEVTPLNNFSTCKGDIVTKNSMLEGTCKLWSITESHNGVSY</sequence>
<keyword evidence="4" id="KW-1185">Reference proteome</keyword>
<feature type="transmembrane region" description="Helical" evidence="1">
    <location>
        <begin position="351"/>
        <end position="373"/>
    </location>
</feature>